<evidence type="ECO:0000313" key="2">
    <source>
        <dbReference type="EMBL" id="KAH1173222.1"/>
    </source>
</evidence>
<accession>A0A9D3X5L3</accession>
<evidence type="ECO:0000313" key="3">
    <source>
        <dbReference type="Proteomes" id="UP000827986"/>
    </source>
</evidence>
<dbReference type="AlphaFoldDB" id="A0A9D3X5L3"/>
<comment type="caution">
    <text evidence="2">The sequence shown here is derived from an EMBL/GenBank/DDBJ whole genome shotgun (WGS) entry which is preliminary data.</text>
</comment>
<feature type="transmembrane region" description="Helical" evidence="1">
    <location>
        <begin position="125"/>
        <end position="144"/>
    </location>
</feature>
<reference evidence="2" key="1">
    <citation type="submission" date="2021-09" db="EMBL/GenBank/DDBJ databases">
        <title>The genome of Mauremys mutica provides insights into the evolution of semi-aquatic lifestyle.</title>
        <authorList>
            <person name="Gong S."/>
            <person name="Gao Y."/>
        </authorList>
    </citation>
    <scope>NUCLEOTIDE SEQUENCE</scope>
    <source>
        <strain evidence="2">MM-2020</strain>
        <tissue evidence="2">Muscle</tissue>
    </source>
</reference>
<evidence type="ECO:0000256" key="1">
    <source>
        <dbReference type="SAM" id="Phobius"/>
    </source>
</evidence>
<proteinExistence type="predicted"/>
<organism evidence="2 3">
    <name type="scientific">Mauremys mutica</name>
    <name type="common">yellowpond turtle</name>
    <dbReference type="NCBI Taxonomy" id="74926"/>
    <lineage>
        <taxon>Eukaryota</taxon>
        <taxon>Metazoa</taxon>
        <taxon>Chordata</taxon>
        <taxon>Craniata</taxon>
        <taxon>Vertebrata</taxon>
        <taxon>Euteleostomi</taxon>
        <taxon>Archelosauria</taxon>
        <taxon>Testudinata</taxon>
        <taxon>Testudines</taxon>
        <taxon>Cryptodira</taxon>
        <taxon>Durocryptodira</taxon>
        <taxon>Testudinoidea</taxon>
        <taxon>Geoemydidae</taxon>
        <taxon>Geoemydinae</taxon>
        <taxon>Mauremys</taxon>
    </lineage>
</organism>
<keyword evidence="1" id="KW-0812">Transmembrane</keyword>
<dbReference type="EMBL" id="JAHDVG010000482">
    <property type="protein sequence ID" value="KAH1173222.1"/>
    <property type="molecule type" value="Genomic_DNA"/>
</dbReference>
<keyword evidence="3" id="KW-1185">Reference proteome</keyword>
<keyword evidence="1" id="KW-1133">Transmembrane helix</keyword>
<name>A0A9D3X5L3_9SAUR</name>
<protein>
    <submittedName>
        <fullName evidence="2">Uncharacterized protein</fullName>
    </submittedName>
</protein>
<sequence length="176" mass="19418">MTGTKRKDVEWNLKGQSPMILNEYMALFLELYLCLTIALGVYLSVTDKERAQAQQHSSSVTVDRRFSTVGGDNCHRIILKLGQKSPGAVQSAVLQNPANLSGMEAICGRVLEHLQQNLHCDLSRILYLTVLLAVIADVVLGALLPQAPLFVQFQRCQCFATKLQCMVSIPPGLSQF</sequence>
<dbReference type="Proteomes" id="UP000827986">
    <property type="component" value="Unassembled WGS sequence"/>
</dbReference>
<feature type="transmembrane region" description="Helical" evidence="1">
    <location>
        <begin position="24"/>
        <end position="45"/>
    </location>
</feature>
<keyword evidence="1" id="KW-0472">Membrane</keyword>
<gene>
    <name evidence="2" type="ORF">KIL84_017061</name>
</gene>